<dbReference type="NCBIfam" id="TIGR04131">
    <property type="entry name" value="Bac_Flav_CTERM"/>
    <property type="match status" value="1"/>
</dbReference>
<dbReference type="InterPro" id="IPR000601">
    <property type="entry name" value="PKD_dom"/>
</dbReference>
<dbReference type="Gene3D" id="2.60.40.10">
    <property type="entry name" value="Immunoglobulins"/>
    <property type="match status" value="2"/>
</dbReference>
<dbReference type="InterPro" id="IPR022409">
    <property type="entry name" value="PKD/Chitinase_dom"/>
</dbReference>
<protein>
    <submittedName>
        <fullName evidence="2">PKD domain-containing protein</fullName>
    </submittedName>
</protein>
<dbReference type="SMART" id="SM00089">
    <property type="entry name" value="PKD"/>
    <property type="match status" value="2"/>
</dbReference>
<dbReference type="SUPFAM" id="SSF49299">
    <property type="entry name" value="PKD domain"/>
    <property type="match status" value="2"/>
</dbReference>
<feature type="domain" description="PKD" evidence="1">
    <location>
        <begin position="329"/>
        <end position="374"/>
    </location>
</feature>
<dbReference type="InterPro" id="IPR035986">
    <property type="entry name" value="PKD_dom_sf"/>
</dbReference>
<sequence length="876" mass="94386">MKQLSLLIFLLAFFTGLRADHITGGEMYYTVLSRSNGGTTYQVTLKQFRSCGTPGRQFYDPIYIGVFRRGNNSEYQMLRIPLNREEQISHTSTDPCITRPPLVCYYVGYWVFSVTLPDSPDGYIITSQVTNRVDLISNLMAGYGRIGATYTAEIPGTAQLATAPDNRSAQFTGSDLVTVCAENPFDYSFAATDPDGDELRYFFCDAYLTAGYSSGGGGGPGGGGANNSEPPLAPPYTSVPYGGQFSGDAPLGVRVNIDAMTGLITGIAPETGIYVVTVCVQEIRNGIVIATQRKDLQINITGCTLATATLQPEYMLCGNSQQLVVANRSNSPLIARWDWEFRNAAGQLVYTGTNPTADFTFVQPGTYTVKLTTNRGMQCPDSTEALALVYPGFNPAFTTTGSCISKPVSFTDQTTTNFGSVNYWYWDFGQPNVMTDNADQQNTSWTYPSSGPFTVTLIAHNSVGCKDTLRQTVTILDKPPIGLTFRDTLICPPDPLTLQATGTGIFTWSPAVNMTGAQTATPRVNVTGETKYYVDLDQNGCLNRDSVLIRTTNQVTLQMPADTLICLGDTIRLRPQSNGLVYNWSPGTGLLSPGAPAPLVRPPGDTRYLLTASVSACTANGSVWVRTVPYPIARAGADTMICFGTEAQLHAATDGSAFSWSPLLPGTLDPVIRPAATTAYIFTATDTRGCPKPARDTVLVTVLPKVQAFAGRDTSVVVGQPLQLYASGGSGYQWSPGAGLSNPGIADPVAAYHRPGTGIRLKVLVTDQAGCADSAFMTVKVYNTLPQVFVPTGFTPNGDGINDWLRPIGAGIREIRFFRVYNRWGQLVYSGQENNRGWDGRINGQLQGSGTFVWQVSAVDYLGADFFLTGTATLLR</sequence>
<dbReference type="Pfam" id="PF13585">
    <property type="entry name" value="CHU_C"/>
    <property type="match status" value="1"/>
</dbReference>
<dbReference type="CDD" id="cd00146">
    <property type="entry name" value="PKD"/>
    <property type="match status" value="2"/>
</dbReference>
<dbReference type="PROSITE" id="PS50093">
    <property type="entry name" value="PKD"/>
    <property type="match status" value="2"/>
</dbReference>
<keyword evidence="3" id="KW-1185">Reference proteome</keyword>
<dbReference type="InterPro" id="IPR026341">
    <property type="entry name" value="T9SS_type_B"/>
</dbReference>
<dbReference type="RefSeq" id="WP_341834579.1">
    <property type="nucleotide sequence ID" value="NZ_CP149822.1"/>
</dbReference>
<proteinExistence type="predicted"/>
<evidence type="ECO:0000313" key="3">
    <source>
        <dbReference type="Proteomes" id="UP001485459"/>
    </source>
</evidence>
<accession>A0ABZ2YIR0</accession>
<gene>
    <name evidence="2" type="ORF">WJU16_16495</name>
</gene>
<feature type="domain" description="PKD" evidence="1">
    <location>
        <begin position="391"/>
        <end position="475"/>
    </location>
</feature>
<evidence type="ECO:0000313" key="2">
    <source>
        <dbReference type="EMBL" id="WZN39601.1"/>
    </source>
</evidence>
<dbReference type="Proteomes" id="UP001485459">
    <property type="component" value="Chromosome"/>
</dbReference>
<reference evidence="3" key="1">
    <citation type="submission" date="2024-03" db="EMBL/GenBank/DDBJ databases">
        <title>Chitinophaga horti sp. nov., isolated from garden soil.</title>
        <authorList>
            <person name="Lee D.S."/>
            <person name="Han D.M."/>
            <person name="Baek J.H."/>
            <person name="Choi D.G."/>
            <person name="Jeon J.H."/>
            <person name="Jeon C.O."/>
        </authorList>
    </citation>
    <scope>NUCLEOTIDE SEQUENCE [LARGE SCALE GENOMIC DNA]</scope>
    <source>
        <strain evidence="3">GPA1</strain>
    </source>
</reference>
<dbReference type="EMBL" id="CP149822">
    <property type="protein sequence ID" value="WZN39601.1"/>
    <property type="molecule type" value="Genomic_DNA"/>
</dbReference>
<evidence type="ECO:0000259" key="1">
    <source>
        <dbReference type="PROSITE" id="PS50093"/>
    </source>
</evidence>
<dbReference type="InterPro" id="IPR013783">
    <property type="entry name" value="Ig-like_fold"/>
</dbReference>
<name>A0ABZ2YIR0_9BACT</name>
<organism evidence="2 3">
    <name type="scientific">Chitinophaga pollutisoli</name>
    <dbReference type="NCBI Taxonomy" id="3133966"/>
    <lineage>
        <taxon>Bacteria</taxon>
        <taxon>Pseudomonadati</taxon>
        <taxon>Bacteroidota</taxon>
        <taxon>Chitinophagia</taxon>
        <taxon>Chitinophagales</taxon>
        <taxon>Chitinophagaceae</taxon>
        <taxon>Chitinophaga</taxon>
    </lineage>
</organism>